<dbReference type="RefSeq" id="WP_254086670.1">
    <property type="nucleotide sequence ID" value="NZ_JAHESE010000029.1"/>
</dbReference>
<comment type="caution">
    <text evidence="1">The sequence shown here is derived from an EMBL/GenBank/DDBJ whole genome shotgun (WGS) entry which is preliminary data.</text>
</comment>
<keyword evidence="2" id="KW-1185">Reference proteome</keyword>
<protein>
    <submittedName>
        <fullName evidence="1">Uncharacterized protein</fullName>
    </submittedName>
</protein>
<accession>A0AAP2E3V9</accession>
<evidence type="ECO:0000313" key="1">
    <source>
        <dbReference type="EMBL" id="MBT1711094.1"/>
    </source>
</evidence>
<proteinExistence type="predicted"/>
<gene>
    <name evidence="1" type="ORF">KK062_22820</name>
</gene>
<name>A0AAP2E3V9_9BACT</name>
<dbReference type="AlphaFoldDB" id="A0AAP2E3V9"/>
<dbReference type="Proteomes" id="UP001319080">
    <property type="component" value="Unassembled WGS sequence"/>
</dbReference>
<sequence>MVRIVKDMQEDKELLERLAKQVMQKIKSGQIDPFREKREEAWESLKRAGVVK</sequence>
<organism evidence="1 2">
    <name type="scientific">Dawidia cretensis</name>
    <dbReference type="NCBI Taxonomy" id="2782350"/>
    <lineage>
        <taxon>Bacteria</taxon>
        <taxon>Pseudomonadati</taxon>
        <taxon>Bacteroidota</taxon>
        <taxon>Cytophagia</taxon>
        <taxon>Cytophagales</taxon>
        <taxon>Chryseotaleaceae</taxon>
        <taxon>Dawidia</taxon>
    </lineage>
</organism>
<dbReference type="EMBL" id="JAHESE010000029">
    <property type="protein sequence ID" value="MBT1711094.1"/>
    <property type="molecule type" value="Genomic_DNA"/>
</dbReference>
<reference evidence="1 2" key="1">
    <citation type="submission" date="2021-05" db="EMBL/GenBank/DDBJ databases">
        <title>A Polyphasic approach of four new species of the genus Ohtaekwangia: Ohtaekwangia histidinii sp. nov., Ohtaekwangia cretensis sp. nov., Ohtaekwangia indiensis sp. nov., Ohtaekwangia reichenbachii sp. nov. from diverse environment.</title>
        <authorList>
            <person name="Octaviana S."/>
        </authorList>
    </citation>
    <scope>NUCLEOTIDE SEQUENCE [LARGE SCALE GENOMIC DNA]</scope>
    <source>
        <strain evidence="1 2">PWU5</strain>
    </source>
</reference>
<evidence type="ECO:0000313" key="2">
    <source>
        <dbReference type="Proteomes" id="UP001319080"/>
    </source>
</evidence>